<dbReference type="PANTHER" id="PTHR44167:SF30">
    <property type="entry name" value="PHOSPHORYLASE KINASE"/>
    <property type="match status" value="1"/>
</dbReference>
<dbReference type="SMART" id="SM00220">
    <property type="entry name" value="S_TKc"/>
    <property type="match status" value="1"/>
</dbReference>
<feature type="region of interest" description="Disordered" evidence="2">
    <location>
        <begin position="1"/>
        <end position="57"/>
    </location>
</feature>
<gene>
    <name evidence="4" type="ORF">BASA50_002284</name>
</gene>
<name>A0ABQ8FN20_9FUNG</name>
<proteinExistence type="predicted"/>
<evidence type="ECO:0000313" key="4">
    <source>
        <dbReference type="EMBL" id="KAH6600461.1"/>
    </source>
</evidence>
<protein>
    <recommendedName>
        <fullName evidence="3">Protein kinase domain-containing protein</fullName>
    </recommendedName>
</protein>
<dbReference type="InterPro" id="IPR011009">
    <property type="entry name" value="Kinase-like_dom_sf"/>
</dbReference>
<dbReference type="PROSITE" id="PS50011">
    <property type="entry name" value="PROTEIN_KINASE_DOM"/>
    <property type="match status" value="1"/>
</dbReference>
<reference evidence="4 5" key="1">
    <citation type="submission" date="2021-02" db="EMBL/GenBank/DDBJ databases">
        <title>Variation within the Batrachochytrium salamandrivorans European outbreak.</title>
        <authorList>
            <person name="Kelly M."/>
            <person name="Pasmans F."/>
            <person name="Shea T.P."/>
            <person name="Munoz J.F."/>
            <person name="Carranza S."/>
            <person name="Cuomo C.A."/>
            <person name="Martel A."/>
        </authorList>
    </citation>
    <scope>NUCLEOTIDE SEQUENCE [LARGE SCALE GENOMIC DNA]</scope>
    <source>
        <strain evidence="4 5">AMFP18/2</strain>
    </source>
</reference>
<keyword evidence="1" id="KW-0067">ATP-binding</keyword>
<dbReference type="Gene3D" id="1.10.510.10">
    <property type="entry name" value="Transferase(Phosphotransferase) domain 1"/>
    <property type="match status" value="1"/>
</dbReference>
<feature type="region of interest" description="Disordered" evidence="2">
    <location>
        <begin position="452"/>
        <end position="485"/>
    </location>
</feature>
<keyword evidence="5" id="KW-1185">Reference proteome</keyword>
<sequence length="761" mass="82400">MVVPLGNSFDTEPSLTAPGHLPLESPPETTTTTTATTTATTTTTTATTTATTTTTTTSESINTLIAHTQLHPPLLLDQSQPVEPPPTIMVTSSLPISSMPHGSYEICTQPCQYQFNPPPQSNPPQLAQPHRNPTLLRSSCTPHHTITTTNSIMGTAHSMKTPASFFEDGALSDSSLLFSPVSPVAMVAANMRSFRSLPDLAAWEKRLVVCTSRDNTPDHAADAVTDYTATDILKMQVPLSHIECNGLRAAVLATESNPLIARFYLPHTVLGIGGNGVVLGATRRGDMSQVAIKVIYKNLARAYNMCIPNEVLLLRSFSHPNIIEYIDDFEDAFYFYIVTAGSYRPWMPHSILDDAMATTNTIAASTIPETTSCISIDPSVEAAMDTTTATPTADTSGNTNNVDSASNTISTIDVGSLDVKIGQDVVPEQVGGLAALQTPPLSLFSYEVNAHPKPLSSPPPTATPTATTSPLNTKIPFGSPRIHPRNRPRNRALHPSAHPVSLRCLSQAGGDPFIMSYARSTSDIHAFFEATSTPEPVFIERASKVRSIFLQVARALDALHRHGWAHGDIKEENILIDHEMHVSLCDFGHTKPISAATDIYHHQLNLSNTSSSILPLSALQPIFPMMSRAGTLSMTPPELIGNHLFPRSALNRTSQIFTSNSPSTEDTSVMTFSSGFSMDIWALGLVLYSMSQFRLPSSHAEFLRGQLNLDGLISFPCEFHPHTDPLLIDLVQKMLTIDPAKRITSLQILTHAYVNSTQMNV</sequence>
<dbReference type="PANTHER" id="PTHR44167">
    <property type="entry name" value="OVARIAN-SPECIFIC SERINE/THREONINE-PROTEIN KINASE LOK-RELATED"/>
    <property type="match status" value="1"/>
</dbReference>
<dbReference type="InterPro" id="IPR017441">
    <property type="entry name" value="Protein_kinase_ATP_BS"/>
</dbReference>
<feature type="compositionally biased region" description="Low complexity" evidence="2">
    <location>
        <begin position="29"/>
        <end position="57"/>
    </location>
</feature>
<keyword evidence="1" id="KW-0547">Nucleotide-binding</keyword>
<comment type="caution">
    <text evidence="4">The sequence shown here is derived from an EMBL/GenBank/DDBJ whole genome shotgun (WGS) entry which is preliminary data.</text>
</comment>
<feature type="domain" description="Protein kinase" evidence="3">
    <location>
        <begin position="264"/>
        <end position="754"/>
    </location>
</feature>
<dbReference type="Gene3D" id="3.30.200.20">
    <property type="entry name" value="Phosphorylase Kinase, domain 1"/>
    <property type="match status" value="1"/>
</dbReference>
<dbReference type="Proteomes" id="UP001648503">
    <property type="component" value="Unassembled WGS sequence"/>
</dbReference>
<evidence type="ECO:0000259" key="3">
    <source>
        <dbReference type="PROSITE" id="PS50011"/>
    </source>
</evidence>
<dbReference type="Pfam" id="PF00069">
    <property type="entry name" value="Pkinase"/>
    <property type="match status" value="2"/>
</dbReference>
<evidence type="ECO:0000313" key="5">
    <source>
        <dbReference type="Proteomes" id="UP001648503"/>
    </source>
</evidence>
<dbReference type="EMBL" id="JAFCIX010000035">
    <property type="protein sequence ID" value="KAH6600461.1"/>
    <property type="molecule type" value="Genomic_DNA"/>
</dbReference>
<feature type="region of interest" description="Disordered" evidence="2">
    <location>
        <begin position="117"/>
        <end position="142"/>
    </location>
</feature>
<organism evidence="4 5">
    <name type="scientific">Batrachochytrium salamandrivorans</name>
    <dbReference type="NCBI Taxonomy" id="1357716"/>
    <lineage>
        <taxon>Eukaryota</taxon>
        <taxon>Fungi</taxon>
        <taxon>Fungi incertae sedis</taxon>
        <taxon>Chytridiomycota</taxon>
        <taxon>Chytridiomycota incertae sedis</taxon>
        <taxon>Chytridiomycetes</taxon>
        <taxon>Rhizophydiales</taxon>
        <taxon>Rhizophydiales incertae sedis</taxon>
        <taxon>Batrachochytrium</taxon>
    </lineage>
</organism>
<dbReference type="PROSITE" id="PS00107">
    <property type="entry name" value="PROTEIN_KINASE_ATP"/>
    <property type="match status" value="1"/>
</dbReference>
<evidence type="ECO:0000256" key="1">
    <source>
        <dbReference type="PROSITE-ProRule" id="PRU10141"/>
    </source>
</evidence>
<dbReference type="SUPFAM" id="SSF56112">
    <property type="entry name" value="Protein kinase-like (PK-like)"/>
    <property type="match status" value="1"/>
</dbReference>
<evidence type="ECO:0000256" key="2">
    <source>
        <dbReference type="SAM" id="MobiDB-lite"/>
    </source>
</evidence>
<dbReference type="InterPro" id="IPR000719">
    <property type="entry name" value="Prot_kinase_dom"/>
</dbReference>
<accession>A0ABQ8FN20</accession>
<feature type="binding site" evidence="1">
    <location>
        <position position="293"/>
    </location>
    <ligand>
        <name>ATP</name>
        <dbReference type="ChEBI" id="CHEBI:30616"/>
    </ligand>
</feature>